<dbReference type="NCBIfam" id="TIGR01200">
    <property type="entry name" value="GLPGLI"/>
    <property type="match status" value="1"/>
</dbReference>
<dbReference type="InterPro" id="IPR005901">
    <property type="entry name" value="GLPGLI"/>
</dbReference>
<dbReference type="Pfam" id="PF09697">
    <property type="entry name" value="Porph_ging"/>
    <property type="match status" value="1"/>
</dbReference>
<evidence type="ECO:0000313" key="1">
    <source>
        <dbReference type="EMBL" id="SHL53661.1"/>
    </source>
</evidence>
<accession>A0A1M7BFD7</accession>
<name>A0A1M7BFD7_9FLAO</name>
<dbReference type="EMBL" id="FRBY01000001">
    <property type="protein sequence ID" value="SHL53661.1"/>
    <property type="molecule type" value="Genomic_DNA"/>
</dbReference>
<gene>
    <name evidence="1" type="ORF">SAMN05444366_1051</name>
</gene>
<protein>
    <submittedName>
        <fullName evidence="1">GLPGLI family protein</fullName>
    </submittedName>
</protein>
<dbReference type="RefSeq" id="WP_072970492.1">
    <property type="nucleotide sequence ID" value="NZ_FRBY01000001.1"/>
</dbReference>
<sequence length="246" mass="28141">MKYFFFSLLFTSIVYSQQTVIVTYDFHTSFSNNELKNEDAKKLFGNTVELANNQKFQLSYSENKASFKYIDQLGLDSDPQLLNISRMAFTSLDVYTNLEAKAQITVRNDGTLVESKITPLDWEITAESKNIGGYLCYKALFNENFIDSFGKNRSTKIVAWFAPSLPFSLGPKYFYGLPGLILEVTEYVNSHGNTFLANTIELRDKKENIKFPNGKTVTKEEYDKKFQYSDGAVLLAKKREETKGKE</sequence>
<proteinExistence type="predicted"/>
<keyword evidence="2" id="KW-1185">Reference proteome</keyword>
<reference evidence="2" key="1">
    <citation type="submission" date="2016-11" db="EMBL/GenBank/DDBJ databases">
        <authorList>
            <person name="Varghese N."/>
            <person name="Submissions S."/>
        </authorList>
    </citation>
    <scope>NUCLEOTIDE SEQUENCE [LARGE SCALE GENOMIC DNA]</scope>
    <source>
        <strain evidence="2">DSM 1811</strain>
    </source>
</reference>
<dbReference type="STRING" id="29534.SAMN05444366_1051"/>
<organism evidence="1 2">
    <name type="scientific">Flavobacterium saccharophilum</name>
    <dbReference type="NCBI Taxonomy" id="29534"/>
    <lineage>
        <taxon>Bacteria</taxon>
        <taxon>Pseudomonadati</taxon>
        <taxon>Bacteroidota</taxon>
        <taxon>Flavobacteriia</taxon>
        <taxon>Flavobacteriales</taxon>
        <taxon>Flavobacteriaceae</taxon>
        <taxon>Flavobacterium</taxon>
    </lineage>
</organism>
<dbReference type="AlphaFoldDB" id="A0A1M7BFD7"/>
<evidence type="ECO:0000313" key="2">
    <source>
        <dbReference type="Proteomes" id="UP000184121"/>
    </source>
</evidence>
<dbReference type="Proteomes" id="UP000184121">
    <property type="component" value="Unassembled WGS sequence"/>
</dbReference>
<dbReference type="OrthoDB" id="1429333at2"/>